<comment type="subcellular location">
    <subcellularLocation>
        <location evidence="1 14">Cell outer membrane</location>
        <topology evidence="1 14">Multi-pass membrane protein</topology>
    </subcellularLocation>
</comment>
<keyword evidence="7 16" id="KW-0732">Signal</keyword>
<dbReference type="InterPro" id="IPR012910">
    <property type="entry name" value="Plug_dom"/>
</dbReference>
<evidence type="ECO:0000256" key="7">
    <source>
        <dbReference type="ARBA" id="ARBA00022729"/>
    </source>
</evidence>
<accession>A0A1D7U6G3</accession>
<proteinExistence type="inferred from homology"/>
<keyword evidence="3 14" id="KW-0813">Transport</keyword>
<evidence type="ECO:0000256" key="5">
    <source>
        <dbReference type="ARBA" id="ARBA00022496"/>
    </source>
</evidence>
<dbReference type="CDD" id="cd01347">
    <property type="entry name" value="ligand_gated_channel"/>
    <property type="match status" value="1"/>
</dbReference>
<evidence type="ECO:0000259" key="18">
    <source>
        <dbReference type="Pfam" id="PF07715"/>
    </source>
</evidence>
<evidence type="ECO:0000259" key="17">
    <source>
        <dbReference type="Pfam" id="PF00593"/>
    </source>
</evidence>
<evidence type="ECO:0000256" key="9">
    <source>
        <dbReference type="ARBA" id="ARBA00023065"/>
    </source>
</evidence>
<dbReference type="Pfam" id="PF00593">
    <property type="entry name" value="TonB_dep_Rec_b-barrel"/>
    <property type="match status" value="1"/>
</dbReference>
<keyword evidence="20" id="KW-1185">Reference proteome</keyword>
<keyword evidence="9" id="KW-0406">Ion transport</keyword>
<dbReference type="EMBL" id="CP017147">
    <property type="protein sequence ID" value="AOO82970.1"/>
    <property type="molecule type" value="Genomic_DNA"/>
</dbReference>
<dbReference type="STRING" id="1526658.BHK69_23245"/>
<dbReference type="GO" id="GO:0015891">
    <property type="term" value="P:siderophore transport"/>
    <property type="evidence" value="ECO:0007669"/>
    <property type="project" value="InterPro"/>
</dbReference>
<dbReference type="InterPro" id="IPR010105">
    <property type="entry name" value="TonB_sidphr_rcpt"/>
</dbReference>
<evidence type="ECO:0000256" key="16">
    <source>
        <dbReference type="SAM" id="SignalP"/>
    </source>
</evidence>
<evidence type="ECO:0000256" key="2">
    <source>
        <dbReference type="ARBA" id="ARBA00009810"/>
    </source>
</evidence>
<dbReference type="InterPro" id="IPR037066">
    <property type="entry name" value="Plug_dom_sf"/>
</dbReference>
<keyword evidence="5" id="KW-0410">Iron transport</keyword>
<evidence type="ECO:0000256" key="6">
    <source>
        <dbReference type="ARBA" id="ARBA00022692"/>
    </source>
</evidence>
<dbReference type="AlphaFoldDB" id="A0A1D7U6G3"/>
<evidence type="ECO:0000256" key="10">
    <source>
        <dbReference type="ARBA" id="ARBA00023077"/>
    </source>
</evidence>
<keyword evidence="8" id="KW-0408">Iron</keyword>
<dbReference type="GO" id="GO:0038023">
    <property type="term" value="F:signaling receptor activity"/>
    <property type="evidence" value="ECO:0007669"/>
    <property type="project" value="InterPro"/>
</dbReference>
<evidence type="ECO:0000256" key="15">
    <source>
        <dbReference type="RuleBase" id="RU003357"/>
    </source>
</evidence>
<dbReference type="PROSITE" id="PS52016">
    <property type="entry name" value="TONB_DEPENDENT_REC_3"/>
    <property type="match status" value="1"/>
</dbReference>
<keyword evidence="12 19" id="KW-0675">Receptor</keyword>
<dbReference type="InterPro" id="IPR000531">
    <property type="entry name" value="Beta-barrel_TonB"/>
</dbReference>
<keyword evidence="4 14" id="KW-1134">Transmembrane beta strand</keyword>
<feature type="signal peptide" evidence="16">
    <location>
        <begin position="1"/>
        <end position="31"/>
    </location>
</feature>
<comment type="similarity">
    <text evidence="2 14 15">Belongs to the TonB-dependent receptor family.</text>
</comment>
<dbReference type="GO" id="GO:0015344">
    <property type="term" value="F:siderophore uptake transmembrane transporter activity"/>
    <property type="evidence" value="ECO:0007669"/>
    <property type="project" value="TreeGrafter"/>
</dbReference>
<gene>
    <name evidence="19" type="ORF">BHK69_23245</name>
</gene>
<evidence type="ECO:0000256" key="12">
    <source>
        <dbReference type="ARBA" id="ARBA00023170"/>
    </source>
</evidence>
<evidence type="ECO:0000256" key="1">
    <source>
        <dbReference type="ARBA" id="ARBA00004571"/>
    </source>
</evidence>
<reference evidence="19 20" key="1">
    <citation type="journal article" date="2015" name="Antonie Van Leeuwenhoek">
        <title>Bosea vaviloviae sp. nov., a new species of slow-growing rhizobia isolated from nodules of the relict species Vavilovia formosa (Stev.) Fed.</title>
        <authorList>
            <person name="Safronova V.I."/>
            <person name="Kuznetsova I.G."/>
            <person name="Sazanova A.L."/>
            <person name="Kimeklis A.K."/>
            <person name="Belimov A.A."/>
            <person name="Andronov E.E."/>
            <person name="Pinaev A.G."/>
            <person name="Chizhevskaya E.P."/>
            <person name="Pukhaev A.R."/>
            <person name="Popov K.P."/>
            <person name="Willems A."/>
            <person name="Tikhonovich I.A."/>
        </authorList>
    </citation>
    <scope>NUCLEOTIDE SEQUENCE [LARGE SCALE GENOMIC DNA]</scope>
    <source>
        <strain evidence="19 20">Vaf18</strain>
    </source>
</reference>
<feature type="domain" description="TonB-dependent receptor-like beta-barrel" evidence="17">
    <location>
        <begin position="275"/>
        <end position="680"/>
    </location>
</feature>
<evidence type="ECO:0000313" key="20">
    <source>
        <dbReference type="Proteomes" id="UP000094969"/>
    </source>
</evidence>
<evidence type="ECO:0000256" key="8">
    <source>
        <dbReference type="ARBA" id="ARBA00023004"/>
    </source>
</evidence>
<sequence length="709" mass="77092">MQSFEGIAVVTLRFVLLASSALLFAPSAAKAQAERAPAIQLEEVIVQGAGGTGGVVSANGYVATATRSATKTDTPVLEIPQSISTVTQTQLEQRKPQALLDALSYTPGARVGTYGFDPRYDAFTIRGVDVTQNAVFRDGLRQIGSPNGLFRLEPYGLEAISVLRGPAGAIYGASTAAGIVDLISKRPTETPFREIEVQGGSFGRKQFSFDLSGPANADKTLLYRLTGLVRDANNQISAIKDDRVFIAPAFTWKPNELTKLTLLAEYMDSTTGGTAAYVNEYGPYTDRQGSLLYKSIGATRVFGGDKRYNDFRQQQGRIGYEFEHSFGEMFTLRQRARYSALASNQQYVYLTDSGLTKERTQGVSVDTSLETRLNTGPLAHRILTGVDFSYLHYRGKEGYGGVPVGYNANLGYRTAQTQTLVGLYAQDQISWQNWRLTLGGRQDWFSSNFEAGSAGVVPTETKQTGNKATGRAALSYVTDLGLAPYVSYATSFVPNSGTVLSGAVAVPATGEQIEAGVKYDLPGYNASLRAAVFELRQDNAVVYEVVNGYNRQVQLGLRSQGFEIEGVASLANGLSIQASYAYNDARILKLTDETVGNRLTSIPYHMASVWLDYTVQEGPARGLGLGAGVRYVGSSLGDNLNRPVLDNAPRTLLDASLRYDLENLDPRFKGVRFQVNATNLLDKVEQTCTGGFCYFDEGRKVIASLRYRW</sequence>
<dbReference type="PANTHER" id="PTHR32552">
    <property type="entry name" value="FERRICHROME IRON RECEPTOR-RELATED"/>
    <property type="match status" value="1"/>
</dbReference>
<evidence type="ECO:0000313" key="19">
    <source>
        <dbReference type="EMBL" id="AOO82970.1"/>
    </source>
</evidence>
<evidence type="ECO:0000256" key="14">
    <source>
        <dbReference type="PROSITE-ProRule" id="PRU01360"/>
    </source>
</evidence>
<keyword evidence="13 14" id="KW-0998">Cell outer membrane</keyword>
<evidence type="ECO:0000256" key="4">
    <source>
        <dbReference type="ARBA" id="ARBA00022452"/>
    </source>
</evidence>
<dbReference type="KEGG" id="bvv:BHK69_23245"/>
<dbReference type="Pfam" id="PF07715">
    <property type="entry name" value="Plug"/>
    <property type="match status" value="1"/>
</dbReference>
<name>A0A1D7U6G3_9HYPH</name>
<keyword evidence="6 14" id="KW-0812">Transmembrane</keyword>
<dbReference type="Proteomes" id="UP000094969">
    <property type="component" value="Chromosome"/>
</dbReference>
<dbReference type="GO" id="GO:0009279">
    <property type="term" value="C:cell outer membrane"/>
    <property type="evidence" value="ECO:0007669"/>
    <property type="project" value="UniProtKB-SubCell"/>
</dbReference>
<dbReference type="InterPro" id="IPR039426">
    <property type="entry name" value="TonB-dep_rcpt-like"/>
</dbReference>
<feature type="chain" id="PRO_5009099998" evidence="16">
    <location>
        <begin position="32"/>
        <end position="709"/>
    </location>
</feature>
<feature type="domain" description="TonB-dependent receptor plug" evidence="18">
    <location>
        <begin position="76"/>
        <end position="179"/>
    </location>
</feature>
<dbReference type="SUPFAM" id="SSF56935">
    <property type="entry name" value="Porins"/>
    <property type="match status" value="1"/>
</dbReference>
<evidence type="ECO:0000256" key="11">
    <source>
        <dbReference type="ARBA" id="ARBA00023136"/>
    </source>
</evidence>
<evidence type="ECO:0000256" key="13">
    <source>
        <dbReference type="ARBA" id="ARBA00023237"/>
    </source>
</evidence>
<dbReference type="NCBIfam" id="TIGR01783">
    <property type="entry name" value="TonB-siderophor"/>
    <property type="match status" value="1"/>
</dbReference>
<organism evidence="19 20">
    <name type="scientific">Bosea vaviloviae</name>
    <dbReference type="NCBI Taxonomy" id="1526658"/>
    <lineage>
        <taxon>Bacteria</taxon>
        <taxon>Pseudomonadati</taxon>
        <taxon>Pseudomonadota</taxon>
        <taxon>Alphaproteobacteria</taxon>
        <taxon>Hyphomicrobiales</taxon>
        <taxon>Boseaceae</taxon>
        <taxon>Bosea</taxon>
    </lineage>
</organism>
<dbReference type="Gene3D" id="2.170.130.10">
    <property type="entry name" value="TonB-dependent receptor, plug domain"/>
    <property type="match status" value="1"/>
</dbReference>
<keyword evidence="10 15" id="KW-0798">TonB box</keyword>
<dbReference type="Gene3D" id="2.40.170.20">
    <property type="entry name" value="TonB-dependent receptor, beta-barrel domain"/>
    <property type="match status" value="1"/>
</dbReference>
<evidence type="ECO:0000256" key="3">
    <source>
        <dbReference type="ARBA" id="ARBA00022448"/>
    </source>
</evidence>
<protein>
    <submittedName>
        <fullName evidence="19">Ferrichrome-iron receptor</fullName>
    </submittedName>
</protein>
<dbReference type="OrthoDB" id="9760333at2"/>
<keyword evidence="11 14" id="KW-0472">Membrane</keyword>
<dbReference type="InterPro" id="IPR036942">
    <property type="entry name" value="Beta-barrel_TonB_sf"/>
</dbReference>
<dbReference type="PANTHER" id="PTHR32552:SF68">
    <property type="entry name" value="FERRICHROME OUTER MEMBRANE TRANSPORTER_PHAGE RECEPTOR"/>
    <property type="match status" value="1"/>
</dbReference>